<dbReference type="GO" id="GO:0046839">
    <property type="term" value="P:phospholipid dephosphorylation"/>
    <property type="evidence" value="ECO:0007669"/>
    <property type="project" value="TreeGrafter"/>
</dbReference>
<evidence type="ECO:0000259" key="7">
    <source>
        <dbReference type="SMART" id="SM00014"/>
    </source>
</evidence>
<dbReference type="InterPro" id="IPR036938">
    <property type="entry name" value="PAP2/HPO_sf"/>
</dbReference>
<dbReference type="EMBL" id="CAKOFQ010006915">
    <property type="protein sequence ID" value="CAH1981989.1"/>
    <property type="molecule type" value="Genomic_DNA"/>
</dbReference>
<keyword evidence="5 6" id="KW-0472">Membrane</keyword>
<accession>A0A9P0KSC3</accession>
<evidence type="ECO:0000256" key="1">
    <source>
        <dbReference type="ARBA" id="ARBA00004141"/>
    </source>
</evidence>
<dbReference type="GO" id="GO:0008195">
    <property type="term" value="F:phosphatidate phosphatase activity"/>
    <property type="evidence" value="ECO:0007669"/>
    <property type="project" value="TreeGrafter"/>
</dbReference>
<comment type="caution">
    <text evidence="8">The sequence shown here is derived from an EMBL/GenBank/DDBJ whole genome shotgun (WGS) entry which is preliminary data.</text>
</comment>
<keyword evidence="9" id="KW-1185">Reference proteome</keyword>
<reference evidence="8" key="1">
    <citation type="submission" date="2022-03" db="EMBL/GenBank/DDBJ databases">
        <authorList>
            <person name="Sayadi A."/>
        </authorList>
    </citation>
    <scope>NUCLEOTIDE SEQUENCE</scope>
</reference>
<comment type="similarity">
    <text evidence="2">Belongs to the PA-phosphatase related phosphoesterase family.</text>
</comment>
<dbReference type="PANTHER" id="PTHR10165:SF35">
    <property type="entry name" value="RE23632P"/>
    <property type="match status" value="1"/>
</dbReference>
<dbReference type="Gene3D" id="1.20.144.10">
    <property type="entry name" value="Phosphatidic acid phosphatase type 2/haloperoxidase"/>
    <property type="match status" value="1"/>
</dbReference>
<gene>
    <name evidence="8" type="ORF">ACAOBT_LOCUS14787</name>
</gene>
<dbReference type="SMART" id="SM00014">
    <property type="entry name" value="acidPPc"/>
    <property type="match status" value="1"/>
</dbReference>
<dbReference type="Proteomes" id="UP001152888">
    <property type="component" value="Unassembled WGS sequence"/>
</dbReference>
<dbReference type="Pfam" id="PF01569">
    <property type="entry name" value="PAP2"/>
    <property type="match status" value="1"/>
</dbReference>
<dbReference type="InterPro" id="IPR000326">
    <property type="entry name" value="PAP2/HPO"/>
</dbReference>
<keyword evidence="3 6" id="KW-0812">Transmembrane</keyword>
<evidence type="ECO:0000256" key="4">
    <source>
        <dbReference type="ARBA" id="ARBA00022989"/>
    </source>
</evidence>
<dbReference type="InterPro" id="IPR043216">
    <property type="entry name" value="PAP-like"/>
</dbReference>
<dbReference type="SUPFAM" id="SSF48317">
    <property type="entry name" value="Acid phosphatase/Vanadium-dependent haloperoxidase"/>
    <property type="match status" value="1"/>
</dbReference>
<evidence type="ECO:0000256" key="5">
    <source>
        <dbReference type="ARBA" id="ARBA00023136"/>
    </source>
</evidence>
<dbReference type="GO" id="GO:0016020">
    <property type="term" value="C:membrane"/>
    <property type="evidence" value="ECO:0007669"/>
    <property type="project" value="UniProtKB-SubCell"/>
</dbReference>
<feature type="transmembrane region" description="Helical" evidence="6">
    <location>
        <begin position="180"/>
        <end position="202"/>
    </location>
</feature>
<evidence type="ECO:0000256" key="6">
    <source>
        <dbReference type="SAM" id="Phobius"/>
    </source>
</evidence>
<organism evidence="8 9">
    <name type="scientific">Acanthoscelides obtectus</name>
    <name type="common">Bean weevil</name>
    <name type="synonym">Bruchus obtectus</name>
    <dbReference type="NCBI Taxonomy" id="200917"/>
    <lineage>
        <taxon>Eukaryota</taxon>
        <taxon>Metazoa</taxon>
        <taxon>Ecdysozoa</taxon>
        <taxon>Arthropoda</taxon>
        <taxon>Hexapoda</taxon>
        <taxon>Insecta</taxon>
        <taxon>Pterygota</taxon>
        <taxon>Neoptera</taxon>
        <taxon>Endopterygota</taxon>
        <taxon>Coleoptera</taxon>
        <taxon>Polyphaga</taxon>
        <taxon>Cucujiformia</taxon>
        <taxon>Chrysomeloidea</taxon>
        <taxon>Chrysomelidae</taxon>
        <taxon>Bruchinae</taxon>
        <taxon>Bruchini</taxon>
        <taxon>Acanthoscelides</taxon>
    </lineage>
</organism>
<name>A0A9P0KSC3_ACAOB</name>
<evidence type="ECO:0000256" key="2">
    <source>
        <dbReference type="ARBA" id="ARBA00008816"/>
    </source>
</evidence>
<dbReference type="GO" id="GO:0006644">
    <property type="term" value="P:phospholipid metabolic process"/>
    <property type="evidence" value="ECO:0007669"/>
    <property type="project" value="InterPro"/>
</dbReference>
<dbReference type="PANTHER" id="PTHR10165">
    <property type="entry name" value="LIPID PHOSPHATE PHOSPHATASE"/>
    <property type="match status" value="1"/>
</dbReference>
<feature type="transmembrane region" description="Helical" evidence="6">
    <location>
        <begin position="57"/>
        <end position="76"/>
    </location>
</feature>
<dbReference type="OrthoDB" id="10030083at2759"/>
<dbReference type="AlphaFoldDB" id="A0A9P0KSC3"/>
<proteinExistence type="inferred from homology"/>
<feature type="transmembrane region" description="Helical" evidence="6">
    <location>
        <begin position="214"/>
        <end position="232"/>
    </location>
</feature>
<sequence>MITINIWVDYFFAVLLRVGLWALFLELNNLPPVIRHIDEEELWYYRYPSLDSYVPTLYLYFIMILVPAFILFMHYLCSYREERTMADIINCVNGLTLAYCLNGLFSSTMKLTIGRPRPNFYFRCFPDGYGSDLDKCVGAYHGQMDGRKSFPSSHSSFAFTGMIYMMLHICKYYDFRRPRAFRGCIVVLTALLPLSATLISASRTADYHHHYSDIIGGALLGSIISATVSHIFDRMDNEEALDIKRKMIPEPVVVVKVEQ</sequence>
<comment type="subcellular location">
    <subcellularLocation>
        <location evidence="1">Membrane</location>
        <topology evidence="1">Multi-pass membrane protein</topology>
    </subcellularLocation>
</comment>
<keyword evidence="4 6" id="KW-1133">Transmembrane helix</keyword>
<evidence type="ECO:0000313" key="9">
    <source>
        <dbReference type="Proteomes" id="UP001152888"/>
    </source>
</evidence>
<dbReference type="EMBL" id="CAKOFQ010006915">
    <property type="protein sequence ID" value="CAH1981987.1"/>
    <property type="molecule type" value="Genomic_DNA"/>
</dbReference>
<feature type="transmembrane region" description="Helical" evidence="6">
    <location>
        <begin position="7"/>
        <end position="25"/>
    </location>
</feature>
<protein>
    <recommendedName>
        <fullName evidence="7">Phosphatidic acid phosphatase type 2/haloperoxidase domain-containing protein</fullName>
    </recommendedName>
</protein>
<feature type="domain" description="Phosphatidic acid phosphatase type 2/haloperoxidase" evidence="7">
    <location>
        <begin position="93"/>
        <end position="229"/>
    </location>
</feature>
<evidence type="ECO:0000313" key="8">
    <source>
        <dbReference type="EMBL" id="CAH1981989.1"/>
    </source>
</evidence>
<evidence type="ECO:0000256" key="3">
    <source>
        <dbReference type="ARBA" id="ARBA00022692"/>
    </source>
</evidence>